<dbReference type="RefSeq" id="WP_035664948.1">
    <property type="nucleotide sequence ID" value="NZ_BAUV01000019.1"/>
</dbReference>
<evidence type="ECO:0000313" key="9">
    <source>
        <dbReference type="Proteomes" id="UP000018896"/>
    </source>
</evidence>
<comment type="caution">
    <text evidence="8">The sequence shown here is derived from an EMBL/GenBank/DDBJ whole genome shotgun (WGS) entry which is preliminary data.</text>
</comment>
<dbReference type="PANTHER" id="PTHR43133:SF60">
    <property type="entry name" value="RNA POLYMERASE SIGMA FACTOR SIGV"/>
    <property type="match status" value="1"/>
</dbReference>
<dbReference type="InterPro" id="IPR013324">
    <property type="entry name" value="RNA_pol_sigma_r3/r4-like"/>
</dbReference>
<dbReference type="EMBL" id="BAUV01000019">
    <property type="protein sequence ID" value="GAE35480.1"/>
    <property type="molecule type" value="Genomic_DNA"/>
</dbReference>
<dbReference type="InterPro" id="IPR014284">
    <property type="entry name" value="RNA_pol_sigma-70_dom"/>
</dbReference>
<evidence type="ECO:0000259" key="6">
    <source>
        <dbReference type="Pfam" id="PF04542"/>
    </source>
</evidence>
<dbReference type="InterPro" id="IPR013325">
    <property type="entry name" value="RNA_pol_sigma_r2"/>
</dbReference>
<comment type="similarity">
    <text evidence="1">Belongs to the sigma-70 factor family. ECF subfamily.</text>
</comment>
<organism evidence="8 9">
    <name type="scientific">Halalkalibacter akibai (strain ATCC 43226 / DSM 21942 / CIP 109018 / JCM 9157 / 1139)</name>
    <name type="common">Bacillus akibai</name>
    <dbReference type="NCBI Taxonomy" id="1236973"/>
    <lineage>
        <taxon>Bacteria</taxon>
        <taxon>Bacillati</taxon>
        <taxon>Bacillota</taxon>
        <taxon>Bacilli</taxon>
        <taxon>Bacillales</taxon>
        <taxon>Bacillaceae</taxon>
        <taxon>Halalkalibacter</taxon>
    </lineage>
</organism>
<dbReference type="GO" id="GO:0016987">
    <property type="term" value="F:sigma factor activity"/>
    <property type="evidence" value="ECO:0007669"/>
    <property type="project" value="UniProtKB-KW"/>
</dbReference>
<reference evidence="8 9" key="1">
    <citation type="journal article" date="2014" name="Genome Announc.">
        <title>Draft Genome Sequences of Three Alkaliphilic Bacillus Strains, Bacillus wakoensis JCM 9140T, Bacillus akibai JCM 9157T, and Bacillus hemicellulosilyticus JCM 9152T.</title>
        <authorList>
            <person name="Yuki M."/>
            <person name="Oshima K."/>
            <person name="Suda W."/>
            <person name="Oshida Y."/>
            <person name="Kitamura K."/>
            <person name="Iida T."/>
            <person name="Hattori M."/>
            <person name="Ohkuma M."/>
        </authorList>
    </citation>
    <scope>NUCLEOTIDE SEQUENCE [LARGE SCALE GENOMIC DNA]</scope>
    <source>
        <strain evidence="8 9">JCM 9157</strain>
    </source>
</reference>
<dbReference type="GO" id="GO:0006352">
    <property type="term" value="P:DNA-templated transcription initiation"/>
    <property type="evidence" value="ECO:0007669"/>
    <property type="project" value="InterPro"/>
</dbReference>
<keyword evidence="9" id="KW-1185">Reference proteome</keyword>
<name>W4QTJ8_HALA3</name>
<dbReference type="InterPro" id="IPR036388">
    <property type="entry name" value="WH-like_DNA-bd_sf"/>
</dbReference>
<evidence type="ECO:0000259" key="7">
    <source>
        <dbReference type="Pfam" id="PF08281"/>
    </source>
</evidence>
<keyword evidence="4" id="KW-0804">Transcription</keyword>
<dbReference type="NCBIfam" id="TIGR02937">
    <property type="entry name" value="sigma70-ECF"/>
    <property type="match status" value="1"/>
</dbReference>
<protein>
    <submittedName>
        <fullName evidence="8">RNA polymerase ECF-type sigma factor</fullName>
    </submittedName>
</protein>
<dbReference type="STRING" id="1236973.JCM9157_2590"/>
<evidence type="ECO:0000256" key="2">
    <source>
        <dbReference type="ARBA" id="ARBA00023015"/>
    </source>
</evidence>
<sequence length="155" mass="18689">METSELYERLKQDIHRFARSIARHEQEANDLVQEALIKSLKDGRLLDLPEHKQRAWFFKVMKNQMIDERRKEKRHDVWEEDLDFPVQSIASNHIEMTELLSKLSRDLSDLVFKRYWLGFNSQEIAKQLDIPASTVRYKLHLAMKQLRQQLEEDLR</sequence>
<keyword evidence="3" id="KW-0731">Sigma factor</keyword>
<evidence type="ECO:0000256" key="3">
    <source>
        <dbReference type="ARBA" id="ARBA00023082"/>
    </source>
</evidence>
<dbReference type="Pfam" id="PF08281">
    <property type="entry name" value="Sigma70_r4_2"/>
    <property type="match status" value="1"/>
</dbReference>
<feature type="coiled-coil region" evidence="5">
    <location>
        <begin position="7"/>
        <end position="34"/>
    </location>
</feature>
<dbReference type="AlphaFoldDB" id="W4QTJ8"/>
<dbReference type="Gene3D" id="1.10.1740.10">
    <property type="match status" value="1"/>
</dbReference>
<evidence type="ECO:0000256" key="1">
    <source>
        <dbReference type="ARBA" id="ARBA00010641"/>
    </source>
</evidence>
<feature type="domain" description="RNA polymerase sigma-70 region 2" evidence="6">
    <location>
        <begin position="6"/>
        <end position="74"/>
    </location>
</feature>
<feature type="domain" description="RNA polymerase sigma factor 70 region 4 type 2" evidence="7">
    <location>
        <begin position="95"/>
        <end position="146"/>
    </location>
</feature>
<keyword evidence="5" id="KW-0175">Coiled coil</keyword>
<evidence type="ECO:0000256" key="4">
    <source>
        <dbReference type="ARBA" id="ARBA00023163"/>
    </source>
</evidence>
<gene>
    <name evidence="8" type="ORF">JCM9157_2590</name>
</gene>
<dbReference type="InterPro" id="IPR007627">
    <property type="entry name" value="RNA_pol_sigma70_r2"/>
</dbReference>
<evidence type="ECO:0000256" key="5">
    <source>
        <dbReference type="SAM" id="Coils"/>
    </source>
</evidence>
<dbReference type="SUPFAM" id="SSF88659">
    <property type="entry name" value="Sigma3 and sigma4 domains of RNA polymerase sigma factors"/>
    <property type="match status" value="1"/>
</dbReference>
<dbReference type="eggNOG" id="COG1595">
    <property type="taxonomic scope" value="Bacteria"/>
</dbReference>
<dbReference type="InterPro" id="IPR013249">
    <property type="entry name" value="RNA_pol_sigma70_r4_t2"/>
</dbReference>
<keyword evidence="2" id="KW-0805">Transcription regulation</keyword>
<dbReference type="OrthoDB" id="9784984at2"/>
<dbReference type="Proteomes" id="UP000018896">
    <property type="component" value="Unassembled WGS sequence"/>
</dbReference>
<dbReference type="GO" id="GO:0003677">
    <property type="term" value="F:DNA binding"/>
    <property type="evidence" value="ECO:0007669"/>
    <property type="project" value="InterPro"/>
</dbReference>
<proteinExistence type="inferred from homology"/>
<dbReference type="Gene3D" id="1.10.10.10">
    <property type="entry name" value="Winged helix-like DNA-binding domain superfamily/Winged helix DNA-binding domain"/>
    <property type="match status" value="1"/>
</dbReference>
<dbReference type="PANTHER" id="PTHR43133">
    <property type="entry name" value="RNA POLYMERASE ECF-TYPE SIGMA FACTO"/>
    <property type="match status" value="1"/>
</dbReference>
<dbReference type="SUPFAM" id="SSF88946">
    <property type="entry name" value="Sigma2 domain of RNA polymerase sigma factors"/>
    <property type="match status" value="1"/>
</dbReference>
<dbReference type="Pfam" id="PF04542">
    <property type="entry name" value="Sigma70_r2"/>
    <property type="match status" value="1"/>
</dbReference>
<dbReference type="InterPro" id="IPR039425">
    <property type="entry name" value="RNA_pol_sigma-70-like"/>
</dbReference>
<evidence type="ECO:0000313" key="8">
    <source>
        <dbReference type="EMBL" id="GAE35480.1"/>
    </source>
</evidence>
<accession>W4QTJ8</accession>